<sequence>MAKKDNKSFGDGQRRGDRMRERVKTARGRKLSSTRWLERQLNDPYVAAAKQDGYRSRAAYKIIEMDDRFKFFKPGGCAIDLGSAPGGWAQVAAHRLGAVKEKGFVAAIDIQDMEPIPGVAFLKLDFLDDNAPELVRELAGRRADIVMSDMAAAVTGHRQTDHLRTMALAEAAAWFAFEALKPGGSFCAKVFQGGTSGGLLTDLKIRFGNVMHMKPKSSRKESVELYVIARDFKG</sequence>
<evidence type="ECO:0000256" key="6">
    <source>
        <dbReference type="ARBA" id="ARBA00038861"/>
    </source>
</evidence>
<feature type="active site" description="Proton acceptor" evidence="11 12">
    <location>
        <position position="189"/>
    </location>
</feature>
<feature type="region of interest" description="Disordered" evidence="13">
    <location>
        <begin position="1"/>
        <end position="27"/>
    </location>
</feature>
<comment type="function">
    <text evidence="5 11">Specifically methylates the uridine in position 2552 of 23S rRNA at the 2'-O position of the ribose in the fully assembled 50S ribosomal subunit.</text>
</comment>
<evidence type="ECO:0000313" key="16">
    <source>
        <dbReference type="Proteomes" id="UP000785783"/>
    </source>
</evidence>
<reference evidence="15" key="1">
    <citation type="submission" date="2020-10" db="EMBL/GenBank/DDBJ databases">
        <title>Microbiome of the Black Sea water column analyzed by genome centric metagenomics.</title>
        <authorList>
            <person name="Cabello-Yeves P.J."/>
            <person name="Callieri C."/>
            <person name="Picazo A."/>
            <person name="Mehrshad M."/>
            <person name="Haro-Moreno J.M."/>
            <person name="Roda-Garcia J."/>
            <person name="Dzembekova N."/>
            <person name="Slabakova V."/>
            <person name="Slabakova N."/>
            <person name="Moncheva S."/>
            <person name="Rodriguez-Valera F."/>
        </authorList>
    </citation>
    <scope>NUCLEOTIDE SEQUENCE</scope>
    <source>
        <strain evidence="15">BS307-5m-G5</strain>
    </source>
</reference>
<keyword evidence="2 11" id="KW-0489">Methyltransferase</keyword>
<feature type="binding site" evidence="11">
    <location>
        <position position="109"/>
    </location>
    <ligand>
        <name>S-adenosyl-L-methionine</name>
        <dbReference type="ChEBI" id="CHEBI:59789"/>
    </ligand>
</feature>
<proteinExistence type="inferred from homology"/>
<evidence type="ECO:0000313" key="15">
    <source>
        <dbReference type="EMBL" id="MBL6762018.1"/>
    </source>
</evidence>
<dbReference type="InterPro" id="IPR002877">
    <property type="entry name" value="RNA_MeTrfase_FtsJ_dom"/>
</dbReference>
<evidence type="ECO:0000256" key="11">
    <source>
        <dbReference type="HAMAP-Rule" id="MF_01547"/>
    </source>
</evidence>
<name>A0A937HKH4_9PROT</name>
<evidence type="ECO:0000256" key="13">
    <source>
        <dbReference type="SAM" id="MobiDB-lite"/>
    </source>
</evidence>
<dbReference type="InterPro" id="IPR029063">
    <property type="entry name" value="SAM-dependent_MTases_sf"/>
</dbReference>
<dbReference type="Proteomes" id="UP000785783">
    <property type="component" value="Unassembled WGS sequence"/>
</dbReference>
<evidence type="ECO:0000256" key="12">
    <source>
        <dbReference type="PIRSR" id="PIRSR005461-1"/>
    </source>
</evidence>
<feature type="domain" description="Ribosomal RNA methyltransferase FtsJ" evidence="14">
    <location>
        <begin position="54"/>
        <end position="232"/>
    </location>
</feature>
<evidence type="ECO:0000256" key="8">
    <source>
        <dbReference type="ARBA" id="ARBA00041995"/>
    </source>
</evidence>
<dbReference type="HAMAP" id="MF_01547">
    <property type="entry name" value="RNA_methyltr_E"/>
    <property type="match status" value="1"/>
</dbReference>
<keyword evidence="1 11" id="KW-0698">rRNA processing</keyword>
<dbReference type="EC" id="2.1.1.166" evidence="6 11"/>
<feature type="compositionally biased region" description="Basic and acidic residues" evidence="13">
    <location>
        <begin position="1"/>
        <end position="24"/>
    </location>
</feature>
<keyword evidence="3 11" id="KW-0808">Transferase</keyword>
<dbReference type="InterPro" id="IPR050082">
    <property type="entry name" value="RNA_methyltr_RlmE"/>
</dbReference>
<comment type="subcellular location">
    <subcellularLocation>
        <location evidence="11">Cytoplasm</location>
    </subcellularLocation>
</comment>
<evidence type="ECO:0000256" key="9">
    <source>
        <dbReference type="ARBA" id="ARBA00042745"/>
    </source>
</evidence>
<dbReference type="SUPFAM" id="SSF53335">
    <property type="entry name" value="S-adenosyl-L-methionine-dependent methyltransferases"/>
    <property type="match status" value="1"/>
</dbReference>
<organism evidence="15 16">
    <name type="scientific">PS1 clade bacterium</name>
    <dbReference type="NCBI Taxonomy" id="2175152"/>
    <lineage>
        <taxon>Bacteria</taxon>
        <taxon>Pseudomonadati</taxon>
        <taxon>Pseudomonadota</taxon>
        <taxon>Alphaproteobacteria</taxon>
        <taxon>PS1 clade</taxon>
    </lineage>
</organism>
<evidence type="ECO:0000256" key="4">
    <source>
        <dbReference type="ARBA" id="ARBA00022691"/>
    </source>
</evidence>
<feature type="binding site" evidence="11">
    <location>
        <position position="86"/>
    </location>
    <ligand>
        <name>S-adenosyl-L-methionine</name>
        <dbReference type="ChEBI" id="CHEBI:59789"/>
    </ligand>
</feature>
<dbReference type="PIRSF" id="PIRSF005461">
    <property type="entry name" value="23S_rRNA_mtase"/>
    <property type="match status" value="1"/>
</dbReference>
<keyword evidence="11" id="KW-0963">Cytoplasm</keyword>
<feature type="binding site" evidence="11">
    <location>
        <position position="149"/>
    </location>
    <ligand>
        <name>S-adenosyl-L-methionine</name>
        <dbReference type="ChEBI" id="CHEBI:59789"/>
    </ligand>
</feature>
<dbReference type="InterPro" id="IPR015507">
    <property type="entry name" value="rRNA-MeTfrase_E"/>
</dbReference>
<protein>
    <recommendedName>
        <fullName evidence="7 11">Ribosomal RNA large subunit methyltransferase E</fullName>
        <ecNumber evidence="6 11">2.1.1.166</ecNumber>
    </recommendedName>
    <alternativeName>
        <fullName evidence="9 11">23S rRNA Um2552 methyltransferase</fullName>
    </alternativeName>
    <alternativeName>
        <fullName evidence="8 11">rRNA (uridine-2'-O-)-methyltransferase</fullName>
    </alternativeName>
</protein>
<dbReference type="PANTHER" id="PTHR10920">
    <property type="entry name" value="RIBOSOMAL RNA METHYLTRANSFERASE"/>
    <property type="match status" value="1"/>
</dbReference>
<evidence type="ECO:0000256" key="1">
    <source>
        <dbReference type="ARBA" id="ARBA00022552"/>
    </source>
</evidence>
<evidence type="ECO:0000259" key="14">
    <source>
        <dbReference type="Pfam" id="PF01728"/>
    </source>
</evidence>
<accession>A0A937HKH4</accession>
<dbReference type="Gene3D" id="3.40.50.150">
    <property type="entry name" value="Vaccinia Virus protein VP39"/>
    <property type="match status" value="1"/>
</dbReference>
<comment type="caution">
    <text evidence="15">The sequence shown here is derived from an EMBL/GenBank/DDBJ whole genome shotgun (WGS) entry which is preliminary data.</text>
</comment>
<dbReference type="Pfam" id="PF01728">
    <property type="entry name" value="FtsJ"/>
    <property type="match status" value="1"/>
</dbReference>
<evidence type="ECO:0000256" key="2">
    <source>
        <dbReference type="ARBA" id="ARBA00022603"/>
    </source>
</evidence>
<dbReference type="GO" id="GO:0005737">
    <property type="term" value="C:cytoplasm"/>
    <property type="evidence" value="ECO:0007669"/>
    <property type="project" value="UniProtKB-SubCell"/>
</dbReference>
<evidence type="ECO:0000256" key="10">
    <source>
        <dbReference type="ARBA" id="ARBA00048970"/>
    </source>
</evidence>
<dbReference type="GO" id="GO:0008650">
    <property type="term" value="F:rRNA (uridine-2'-O-)-methyltransferase activity"/>
    <property type="evidence" value="ECO:0007669"/>
    <property type="project" value="UniProtKB-UniRule"/>
</dbReference>
<feature type="binding site" evidence="11">
    <location>
        <position position="125"/>
    </location>
    <ligand>
        <name>S-adenosyl-L-methionine</name>
        <dbReference type="ChEBI" id="CHEBI:59789"/>
    </ligand>
</feature>
<evidence type="ECO:0000256" key="7">
    <source>
        <dbReference type="ARBA" id="ARBA00041129"/>
    </source>
</evidence>
<evidence type="ECO:0000256" key="5">
    <source>
        <dbReference type="ARBA" id="ARBA00037569"/>
    </source>
</evidence>
<keyword evidence="4 11" id="KW-0949">S-adenosyl-L-methionine</keyword>
<dbReference type="EMBL" id="JADHOK010000059">
    <property type="protein sequence ID" value="MBL6762018.1"/>
    <property type="molecule type" value="Genomic_DNA"/>
</dbReference>
<evidence type="ECO:0000256" key="3">
    <source>
        <dbReference type="ARBA" id="ARBA00022679"/>
    </source>
</evidence>
<feature type="binding site" evidence="11">
    <location>
        <position position="88"/>
    </location>
    <ligand>
        <name>S-adenosyl-L-methionine</name>
        <dbReference type="ChEBI" id="CHEBI:59789"/>
    </ligand>
</feature>
<dbReference type="AlphaFoldDB" id="A0A937HKH4"/>
<dbReference type="PANTHER" id="PTHR10920:SF18">
    <property type="entry name" value="RRNA METHYLTRANSFERASE 2, MITOCHONDRIAL"/>
    <property type="match status" value="1"/>
</dbReference>
<comment type="catalytic activity">
    <reaction evidence="10 11">
        <text>uridine(2552) in 23S rRNA + S-adenosyl-L-methionine = 2'-O-methyluridine(2552) in 23S rRNA + S-adenosyl-L-homocysteine + H(+)</text>
        <dbReference type="Rhea" id="RHEA:42720"/>
        <dbReference type="Rhea" id="RHEA-COMP:10202"/>
        <dbReference type="Rhea" id="RHEA-COMP:10203"/>
        <dbReference type="ChEBI" id="CHEBI:15378"/>
        <dbReference type="ChEBI" id="CHEBI:57856"/>
        <dbReference type="ChEBI" id="CHEBI:59789"/>
        <dbReference type="ChEBI" id="CHEBI:65315"/>
        <dbReference type="ChEBI" id="CHEBI:74478"/>
        <dbReference type="EC" id="2.1.1.166"/>
    </reaction>
</comment>
<comment type="similarity">
    <text evidence="11">Belongs to the class I-like SAM-binding methyltransferase superfamily. RNA methyltransferase RlmE family.</text>
</comment>
<gene>
    <name evidence="11" type="primary">rlmE</name>
    <name evidence="11" type="synonym">ftsJ</name>
    <name evidence="11" type="synonym">rrmJ</name>
    <name evidence="15" type="ORF">ISQ19_04895</name>
</gene>